<name>A0AAJ5UTG0_9BACI</name>
<dbReference type="InterPro" id="IPR050682">
    <property type="entry name" value="ModA/WtpA"/>
</dbReference>
<feature type="signal peptide" evidence="6">
    <location>
        <begin position="1"/>
        <end position="20"/>
    </location>
</feature>
<dbReference type="AlphaFoldDB" id="A0AAJ5UTG0"/>
<dbReference type="PANTHER" id="PTHR30632">
    <property type="entry name" value="MOLYBDATE-BINDING PERIPLASMIC PROTEIN"/>
    <property type="match status" value="1"/>
</dbReference>
<reference evidence="7" key="1">
    <citation type="submission" date="2022-11" db="EMBL/GenBank/DDBJ databases">
        <title>Lysinibacillus irui.</title>
        <authorList>
            <person name="Akintayo S.O."/>
        </authorList>
    </citation>
    <scope>NUCLEOTIDE SEQUENCE</scope>
    <source>
        <strain evidence="7">IRB4-01</strain>
    </source>
</reference>
<feature type="chain" id="PRO_5042540664" evidence="6">
    <location>
        <begin position="21"/>
        <end position="262"/>
    </location>
</feature>
<keyword evidence="2 5" id="KW-0500">Molybdenum</keyword>
<dbReference type="Pfam" id="PF13531">
    <property type="entry name" value="SBP_bac_11"/>
    <property type="match status" value="1"/>
</dbReference>
<evidence type="ECO:0000256" key="2">
    <source>
        <dbReference type="ARBA" id="ARBA00022505"/>
    </source>
</evidence>
<dbReference type="CDD" id="cd13537">
    <property type="entry name" value="PBP2_YvgL_like"/>
    <property type="match status" value="1"/>
</dbReference>
<feature type="binding site" evidence="5">
    <location>
        <position position="152"/>
    </location>
    <ligand>
        <name>molybdate</name>
        <dbReference type="ChEBI" id="CHEBI:36264"/>
    </ligand>
</feature>
<protein>
    <submittedName>
        <fullName evidence="7">Molybdate ABC transporter substrate-binding protein</fullName>
    </submittedName>
</protein>
<sequence length="262" mass="28941">MRKYFYSFFATVFILGGLLAGCSSQENEVSANNPVELTISAAASLQDALKELQTIYEKEHESIKIHFNFGGSGALQQQILQGAPVDLFLSAAEDKFDTLVEEGMIDRQQGINLLANELVLVVPKHNAKQIHSFEDLQQAGKLALGTPETVPAGQYGVDTLKNMQLWDLLESKVVYTKDVRQVLTYTETENVDAGIVYRTDALVSDKVDIVATADQGMHAPIIYPVGVLKASKHTNEAENFYQFLQTDEAISVFKKYGFKGVQ</sequence>
<feature type="binding site" evidence="5">
    <location>
        <position position="44"/>
    </location>
    <ligand>
        <name>molybdate</name>
        <dbReference type="ChEBI" id="CHEBI:36264"/>
    </ligand>
</feature>
<dbReference type="NCBIfam" id="TIGR01256">
    <property type="entry name" value="modA"/>
    <property type="match status" value="1"/>
</dbReference>
<accession>A0AAJ5UTG0</accession>
<organism evidence="7 8">
    <name type="scientific">Lysinibacillus irui</name>
    <dbReference type="NCBI Taxonomy" id="2998077"/>
    <lineage>
        <taxon>Bacteria</taxon>
        <taxon>Bacillati</taxon>
        <taxon>Bacillota</taxon>
        <taxon>Bacilli</taxon>
        <taxon>Bacillales</taxon>
        <taxon>Bacillaceae</taxon>
        <taxon>Lysinibacillus</taxon>
    </lineage>
</organism>
<dbReference type="PIRSF" id="PIRSF004846">
    <property type="entry name" value="ModA"/>
    <property type="match status" value="1"/>
</dbReference>
<dbReference type="PROSITE" id="PS51257">
    <property type="entry name" value="PROKAR_LIPOPROTEIN"/>
    <property type="match status" value="1"/>
</dbReference>
<evidence type="ECO:0000256" key="5">
    <source>
        <dbReference type="PIRSR" id="PIRSR004846-1"/>
    </source>
</evidence>
<evidence type="ECO:0000313" key="7">
    <source>
        <dbReference type="EMBL" id="WDV05185.1"/>
    </source>
</evidence>
<dbReference type="Proteomes" id="UP001219585">
    <property type="component" value="Chromosome"/>
</dbReference>
<feature type="binding site" evidence="5">
    <location>
        <position position="72"/>
    </location>
    <ligand>
        <name>molybdate</name>
        <dbReference type="ChEBI" id="CHEBI:36264"/>
    </ligand>
</feature>
<feature type="binding site" evidence="5">
    <location>
        <position position="197"/>
    </location>
    <ligand>
        <name>molybdate</name>
        <dbReference type="ChEBI" id="CHEBI:36264"/>
    </ligand>
</feature>
<dbReference type="RefSeq" id="WP_274793418.1">
    <property type="nucleotide sequence ID" value="NZ_CP113527.1"/>
</dbReference>
<dbReference type="InterPro" id="IPR005950">
    <property type="entry name" value="ModA"/>
</dbReference>
<dbReference type="GO" id="GO:1901359">
    <property type="term" value="F:tungstate binding"/>
    <property type="evidence" value="ECO:0007669"/>
    <property type="project" value="UniProtKB-ARBA"/>
</dbReference>
<dbReference type="KEGG" id="liu:OU989_12775"/>
<keyword evidence="3 5" id="KW-0479">Metal-binding</keyword>
<dbReference type="GO" id="GO:0030973">
    <property type="term" value="F:molybdate ion binding"/>
    <property type="evidence" value="ECO:0007669"/>
    <property type="project" value="UniProtKB-ARBA"/>
</dbReference>
<dbReference type="FunFam" id="3.40.190.10:FF:000035">
    <property type="entry name" value="Molybdate ABC transporter substrate-binding protein"/>
    <property type="match status" value="1"/>
</dbReference>
<evidence type="ECO:0000313" key="8">
    <source>
        <dbReference type="Proteomes" id="UP001219585"/>
    </source>
</evidence>
<dbReference type="InterPro" id="IPR041879">
    <property type="entry name" value="YvgL-like_PBP2"/>
</dbReference>
<dbReference type="PANTHER" id="PTHR30632:SF0">
    <property type="entry name" value="SULFATE-BINDING PROTEIN"/>
    <property type="match status" value="1"/>
</dbReference>
<dbReference type="Gene3D" id="3.40.190.10">
    <property type="entry name" value="Periplasmic binding protein-like II"/>
    <property type="match status" value="2"/>
</dbReference>
<keyword evidence="4 6" id="KW-0732">Signal</keyword>
<comment type="similarity">
    <text evidence="1">Belongs to the bacterial solute-binding protein ModA family.</text>
</comment>
<evidence type="ECO:0000256" key="3">
    <source>
        <dbReference type="ARBA" id="ARBA00022723"/>
    </source>
</evidence>
<evidence type="ECO:0000256" key="4">
    <source>
        <dbReference type="ARBA" id="ARBA00022729"/>
    </source>
</evidence>
<evidence type="ECO:0000256" key="1">
    <source>
        <dbReference type="ARBA" id="ARBA00009175"/>
    </source>
</evidence>
<feature type="binding site" evidence="5">
    <location>
        <position position="179"/>
    </location>
    <ligand>
        <name>molybdate</name>
        <dbReference type="ChEBI" id="CHEBI:36264"/>
    </ligand>
</feature>
<evidence type="ECO:0000256" key="6">
    <source>
        <dbReference type="SAM" id="SignalP"/>
    </source>
</evidence>
<dbReference type="SUPFAM" id="SSF53850">
    <property type="entry name" value="Periplasmic binding protein-like II"/>
    <property type="match status" value="1"/>
</dbReference>
<gene>
    <name evidence="7" type="primary">modA</name>
    <name evidence="7" type="ORF">OU989_12775</name>
</gene>
<dbReference type="GO" id="GO:0015689">
    <property type="term" value="P:molybdate ion transport"/>
    <property type="evidence" value="ECO:0007669"/>
    <property type="project" value="InterPro"/>
</dbReference>
<dbReference type="EMBL" id="CP113527">
    <property type="protein sequence ID" value="WDV05185.1"/>
    <property type="molecule type" value="Genomic_DNA"/>
</dbReference>
<proteinExistence type="inferred from homology"/>
<dbReference type="GO" id="GO:0046872">
    <property type="term" value="F:metal ion binding"/>
    <property type="evidence" value="ECO:0007669"/>
    <property type="project" value="UniProtKB-KW"/>
</dbReference>